<sequence>FPSARSCFAAAAVAVAVAVAAVLWHRFLLFGCVHPAAQNTHTHIRGRSVPCVLYLPFCASWRNQTTTKGSPFLPRSAPTF</sequence>
<keyword evidence="2" id="KW-1185">Reference proteome</keyword>
<protein>
    <submittedName>
        <fullName evidence="1">Uncharacterized protein</fullName>
    </submittedName>
</protein>
<dbReference type="EnsemblMetazoa" id="AARA014149-RA">
    <property type="protein sequence ID" value="AARA014149-PA"/>
    <property type="gene ID" value="AARA014149"/>
</dbReference>
<dbReference type="VEuPathDB" id="VectorBase:AARA014149"/>
<evidence type="ECO:0000313" key="2">
    <source>
        <dbReference type="Proteomes" id="UP000075840"/>
    </source>
</evidence>
<dbReference type="AlphaFoldDB" id="A0A182IF79"/>
<name>A0A182IF79_ANOAR</name>
<evidence type="ECO:0000313" key="1">
    <source>
        <dbReference type="EnsemblMetazoa" id="AARA014149-PA"/>
    </source>
</evidence>
<dbReference type="EMBL" id="APCN01002166">
    <property type="status" value="NOT_ANNOTATED_CDS"/>
    <property type="molecule type" value="Genomic_DNA"/>
</dbReference>
<reference evidence="1" key="1">
    <citation type="submission" date="2022-08" db="UniProtKB">
        <authorList>
            <consortium name="EnsemblMetazoa"/>
        </authorList>
    </citation>
    <scope>IDENTIFICATION</scope>
    <source>
        <strain evidence="1">Dongola</strain>
    </source>
</reference>
<dbReference type="Proteomes" id="UP000075840">
    <property type="component" value="Unassembled WGS sequence"/>
</dbReference>
<accession>A0A182IF79</accession>
<proteinExistence type="predicted"/>
<organism evidence="1 2">
    <name type="scientific">Anopheles arabiensis</name>
    <name type="common">Mosquito</name>
    <dbReference type="NCBI Taxonomy" id="7173"/>
    <lineage>
        <taxon>Eukaryota</taxon>
        <taxon>Metazoa</taxon>
        <taxon>Ecdysozoa</taxon>
        <taxon>Arthropoda</taxon>
        <taxon>Hexapoda</taxon>
        <taxon>Insecta</taxon>
        <taxon>Pterygota</taxon>
        <taxon>Neoptera</taxon>
        <taxon>Endopterygota</taxon>
        <taxon>Diptera</taxon>
        <taxon>Nematocera</taxon>
        <taxon>Culicoidea</taxon>
        <taxon>Culicidae</taxon>
        <taxon>Anophelinae</taxon>
        <taxon>Anopheles</taxon>
    </lineage>
</organism>